<dbReference type="PANTHER" id="PTHR43030:SF1">
    <property type="entry name" value="PHOSPHOENOLPYRUVATE SYNTHASE"/>
    <property type="match status" value="1"/>
</dbReference>
<dbReference type="InterPro" id="IPR036637">
    <property type="entry name" value="Phosphohistidine_dom_sf"/>
</dbReference>
<organism evidence="17 18">
    <name type="scientific">candidate division WWE3 bacterium</name>
    <dbReference type="NCBI Taxonomy" id="2053526"/>
    <lineage>
        <taxon>Bacteria</taxon>
        <taxon>Katanobacteria</taxon>
    </lineage>
</organism>
<evidence type="ECO:0000256" key="5">
    <source>
        <dbReference type="ARBA" id="ARBA00011996"/>
    </source>
</evidence>
<dbReference type="InterPro" id="IPR013815">
    <property type="entry name" value="ATP_grasp_subdomain_1"/>
</dbReference>
<protein>
    <recommendedName>
        <fullName evidence="6">Phosphoenolpyruvate synthase</fullName>
        <ecNumber evidence="5">2.7.9.2</ecNumber>
    </recommendedName>
    <alternativeName>
        <fullName evidence="13">Pyruvate, water dikinase</fullName>
    </alternativeName>
</protein>
<dbReference type="Gene3D" id="3.50.30.10">
    <property type="entry name" value="Phosphohistidine domain"/>
    <property type="match status" value="1"/>
</dbReference>
<name>A0A955LHS1_UNCKA</name>
<keyword evidence="10" id="KW-0418">Kinase</keyword>
<evidence type="ECO:0000256" key="14">
    <source>
        <dbReference type="ARBA" id="ARBA00047700"/>
    </source>
</evidence>
<comment type="cofactor">
    <cofactor evidence="1">
        <name>Mg(2+)</name>
        <dbReference type="ChEBI" id="CHEBI:18420"/>
    </cofactor>
</comment>
<dbReference type="Pfam" id="PF01326">
    <property type="entry name" value="PPDK_N"/>
    <property type="match status" value="1"/>
</dbReference>
<dbReference type="EMBL" id="JAGQKX010000104">
    <property type="protein sequence ID" value="MCA9390472.1"/>
    <property type="molecule type" value="Genomic_DNA"/>
</dbReference>
<dbReference type="PANTHER" id="PTHR43030">
    <property type="entry name" value="PHOSPHOENOLPYRUVATE SYNTHASE"/>
    <property type="match status" value="1"/>
</dbReference>
<dbReference type="EC" id="2.7.9.2" evidence="5"/>
<comment type="caution">
    <text evidence="17">The sequence shown here is derived from an EMBL/GenBank/DDBJ whole genome shotgun (WGS) entry which is preliminary data.</text>
</comment>
<proteinExistence type="inferred from homology"/>
<reference evidence="17" key="2">
    <citation type="journal article" date="2021" name="Microbiome">
        <title>Successional dynamics and alternative stable states in a saline activated sludge microbial community over 9 years.</title>
        <authorList>
            <person name="Wang Y."/>
            <person name="Ye J."/>
            <person name="Ju F."/>
            <person name="Liu L."/>
            <person name="Boyd J.A."/>
            <person name="Deng Y."/>
            <person name="Parks D.H."/>
            <person name="Jiang X."/>
            <person name="Yin X."/>
            <person name="Woodcroft B.J."/>
            <person name="Tyson G.W."/>
            <person name="Hugenholtz P."/>
            <person name="Polz M.F."/>
            <person name="Zhang T."/>
        </authorList>
    </citation>
    <scope>NUCLEOTIDE SEQUENCE</scope>
    <source>
        <strain evidence="17">HKST-UBA01</strain>
    </source>
</reference>
<evidence type="ECO:0000256" key="6">
    <source>
        <dbReference type="ARBA" id="ARBA00021623"/>
    </source>
</evidence>
<dbReference type="InterPro" id="IPR002192">
    <property type="entry name" value="PPDK_AMP/ATP-bd"/>
</dbReference>
<dbReference type="SUPFAM" id="SSF52009">
    <property type="entry name" value="Phosphohistidine domain"/>
    <property type="match status" value="1"/>
</dbReference>
<comment type="catalytic activity">
    <reaction evidence="14">
        <text>pyruvate + ATP + H2O = phosphoenolpyruvate + AMP + phosphate + 2 H(+)</text>
        <dbReference type="Rhea" id="RHEA:11364"/>
        <dbReference type="ChEBI" id="CHEBI:15361"/>
        <dbReference type="ChEBI" id="CHEBI:15377"/>
        <dbReference type="ChEBI" id="CHEBI:15378"/>
        <dbReference type="ChEBI" id="CHEBI:30616"/>
        <dbReference type="ChEBI" id="CHEBI:43474"/>
        <dbReference type="ChEBI" id="CHEBI:58702"/>
        <dbReference type="ChEBI" id="CHEBI:456215"/>
        <dbReference type="EC" id="2.7.9.2"/>
    </reaction>
</comment>
<feature type="non-terminal residue" evidence="17">
    <location>
        <position position="465"/>
    </location>
</feature>
<evidence type="ECO:0000256" key="1">
    <source>
        <dbReference type="ARBA" id="ARBA00001946"/>
    </source>
</evidence>
<evidence type="ECO:0000256" key="4">
    <source>
        <dbReference type="ARBA" id="ARBA00007837"/>
    </source>
</evidence>
<evidence type="ECO:0000256" key="13">
    <source>
        <dbReference type="ARBA" id="ARBA00033470"/>
    </source>
</evidence>
<feature type="domain" description="Pyruvate phosphate dikinase AMP/ATP-binding" evidence="16">
    <location>
        <begin position="20"/>
        <end position="328"/>
    </location>
</feature>
<dbReference type="GO" id="GO:0046872">
    <property type="term" value="F:metal ion binding"/>
    <property type="evidence" value="ECO:0007669"/>
    <property type="project" value="UniProtKB-KW"/>
</dbReference>
<evidence type="ECO:0000256" key="10">
    <source>
        <dbReference type="ARBA" id="ARBA00022777"/>
    </source>
</evidence>
<evidence type="ECO:0000256" key="11">
    <source>
        <dbReference type="ARBA" id="ARBA00022840"/>
    </source>
</evidence>
<feature type="domain" description="PEP-utilising enzyme mobile" evidence="15">
    <location>
        <begin position="381"/>
        <end position="450"/>
    </location>
</feature>
<comment type="function">
    <text evidence="2">Catalyzes the phosphorylation of pyruvate to phosphoenolpyruvate.</text>
</comment>
<dbReference type="Proteomes" id="UP000701698">
    <property type="component" value="Unassembled WGS sequence"/>
</dbReference>
<dbReference type="Gene3D" id="3.30.470.20">
    <property type="entry name" value="ATP-grasp fold, B domain"/>
    <property type="match status" value="1"/>
</dbReference>
<keyword evidence="12" id="KW-0460">Magnesium</keyword>
<evidence type="ECO:0000256" key="7">
    <source>
        <dbReference type="ARBA" id="ARBA00022679"/>
    </source>
</evidence>
<dbReference type="Gene3D" id="3.30.1490.20">
    <property type="entry name" value="ATP-grasp fold, A domain"/>
    <property type="match status" value="1"/>
</dbReference>
<evidence type="ECO:0000313" key="18">
    <source>
        <dbReference type="Proteomes" id="UP000701698"/>
    </source>
</evidence>
<sequence length="465" mass="50953">MSKNTDYIKDFKDTSKKDINMVGGKGANLGEMTQTGLPVPPGFTVTSSAFQTFLTEAGLQDFIKEKLTNLDREDSKLLQKRAEEIKKKIVASEMPKQIETEIGKAYKKLSKGDDAFVAVRSSATAEDLPGASFAGQQETYLDVRGIDDVIQSIKMAWASLFEPRAIFYREEKGFDHFQVSIAVPAQMMVQSEISGVMFTVDPLTNDLGKIAIEAIYGLGDALVSGQTTPDQYLVSKADWSIVSQHTVKQTTMLGYTASSKEEQVASVPVSKKYQNEQKLTEKQIIELAKIGKSVEDHYDFPQDIEWAYQGGKFYLVQTRPVTTVEMDESDGVHAVPTPPETLQQVELDLDVLLNGIAASPGVSYGPVKVIHSANEINKVIEGDILVTEMTTPDFVPAMRRAVAIVTDEGGRTSHAAIVSRELGIPAVVGTQEATKSLKNKEGITVDGFEGNIYQGDHNQVVTQYH</sequence>
<evidence type="ECO:0000259" key="15">
    <source>
        <dbReference type="Pfam" id="PF00391"/>
    </source>
</evidence>
<dbReference type="PROSITE" id="PS00370">
    <property type="entry name" value="PEP_ENZYMES_PHOS_SITE"/>
    <property type="match status" value="1"/>
</dbReference>
<dbReference type="InterPro" id="IPR008279">
    <property type="entry name" value="PEP-util_enz_mobile_dom"/>
</dbReference>
<accession>A0A955LHS1</accession>
<keyword evidence="9" id="KW-0547">Nucleotide-binding</keyword>
<keyword evidence="8" id="KW-0479">Metal-binding</keyword>
<keyword evidence="11" id="KW-0067">ATP-binding</keyword>
<dbReference type="SUPFAM" id="SSF56059">
    <property type="entry name" value="Glutathione synthetase ATP-binding domain-like"/>
    <property type="match status" value="1"/>
</dbReference>
<keyword evidence="7" id="KW-0808">Transferase</keyword>
<evidence type="ECO:0000256" key="12">
    <source>
        <dbReference type="ARBA" id="ARBA00022842"/>
    </source>
</evidence>
<evidence type="ECO:0000256" key="2">
    <source>
        <dbReference type="ARBA" id="ARBA00002988"/>
    </source>
</evidence>
<comment type="pathway">
    <text evidence="3">Carbohydrate biosynthesis; gluconeogenesis.</text>
</comment>
<evidence type="ECO:0000256" key="8">
    <source>
        <dbReference type="ARBA" id="ARBA00022723"/>
    </source>
</evidence>
<evidence type="ECO:0000313" key="17">
    <source>
        <dbReference type="EMBL" id="MCA9390472.1"/>
    </source>
</evidence>
<dbReference type="GO" id="GO:0008986">
    <property type="term" value="F:pyruvate, water dikinase activity"/>
    <property type="evidence" value="ECO:0007669"/>
    <property type="project" value="UniProtKB-EC"/>
</dbReference>
<dbReference type="AlphaFoldDB" id="A0A955LHS1"/>
<reference evidence="17" key="1">
    <citation type="submission" date="2020-04" db="EMBL/GenBank/DDBJ databases">
        <authorList>
            <person name="Zhang T."/>
        </authorList>
    </citation>
    <scope>NUCLEOTIDE SEQUENCE</scope>
    <source>
        <strain evidence="17">HKST-UBA01</strain>
    </source>
</reference>
<dbReference type="InterPro" id="IPR018274">
    <property type="entry name" value="PEP_util_AS"/>
</dbReference>
<dbReference type="GO" id="GO:0005524">
    <property type="term" value="F:ATP binding"/>
    <property type="evidence" value="ECO:0007669"/>
    <property type="project" value="UniProtKB-KW"/>
</dbReference>
<evidence type="ECO:0000256" key="9">
    <source>
        <dbReference type="ARBA" id="ARBA00022741"/>
    </source>
</evidence>
<dbReference type="Pfam" id="PF00391">
    <property type="entry name" value="PEP-utilizers"/>
    <property type="match status" value="1"/>
</dbReference>
<evidence type="ECO:0000256" key="3">
    <source>
        <dbReference type="ARBA" id="ARBA00004742"/>
    </source>
</evidence>
<gene>
    <name evidence="17" type="ORF">KC571_03645</name>
</gene>
<dbReference type="FunFam" id="3.30.1490.20:FF:000010">
    <property type="entry name" value="Phosphoenolpyruvate synthase"/>
    <property type="match status" value="1"/>
</dbReference>
<comment type="similarity">
    <text evidence="4">Belongs to the PEP-utilizing enzyme family.</text>
</comment>
<evidence type="ECO:0000259" key="16">
    <source>
        <dbReference type="Pfam" id="PF01326"/>
    </source>
</evidence>
<dbReference type="InterPro" id="IPR006319">
    <property type="entry name" value="PEP_synth"/>
</dbReference>